<comment type="similarity">
    <text evidence="4">Belongs to the clathrin light chain family.</text>
</comment>
<evidence type="ECO:0000256" key="8">
    <source>
        <dbReference type="SAM" id="Coils"/>
    </source>
</evidence>
<evidence type="ECO:0000256" key="6">
    <source>
        <dbReference type="ARBA" id="ARBA00023176"/>
    </source>
</evidence>
<evidence type="ECO:0000256" key="3">
    <source>
        <dbReference type="ARBA" id="ARBA00004277"/>
    </source>
</evidence>
<protein>
    <recommendedName>
        <fullName evidence="12">Clathrin light chain</fullName>
    </recommendedName>
</protein>
<dbReference type="PANTHER" id="PTHR10639:SF38">
    <property type="entry name" value="CLATHRIN LIGHT CHAIN 2"/>
    <property type="match status" value="1"/>
</dbReference>
<evidence type="ECO:0000256" key="9">
    <source>
        <dbReference type="SAM" id="MobiDB-lite"/>
    </source>
</evidence>
<feature type="region of interest" description="Disordered" evidence="9">
    <location>
        <begin position="471"/>
        <end position="552"/>
    </location>
</feature>
<evidence type="ECO:0000256" key="5">
    <source>
        <dbReference type="ARBA" id="ARBA00023136"/>
    </source>
</evidence>
<dbReference type="EMBL" id="JAGKQM010000014">
    <property type="protein sequence ID" value="KAH0882465.1"/>
    <property type="molecule type" value="Genomic_DNA"/>
</dbReference>
<feature type="region of interest" description="Disordered" evidence="9">
    <location>
        <begin position="1"/>
        <end position="26"/>
    </location>
</feature>
<evidence type="ECO:0000256" key="7">
    <source>
        <dbReference type="ARBA" id="ARBA00023329"/>
    </source>
</evidence>
<feature type="coiled-coil region" evidence="8">
    <location>
        <begin position="386"/>
        <end position="439"/>
    </location>
</feature>
<comment type="function">
    <text evidence="1">Clathrin is the major protein of the polyhedral coat of coated pits and vesicles.</text>
</comment>
<dbReference type="InterPro" id="IPR000996">
    <property type="entry name" value="Clathrin_L-chain"/>
</dbReference>
<evidence type="ECO:0000256" key="1">
    <source>
        <dbReference type="ARBA" id="ARBA00003913"/>
    </source>
</evidence>
<dbReference type="Gene3D" id="3.10.450.40">
    <property type="match status" value="1"/>
</dbReference>
<keyword evidence="8" id="KW-0175">Coiled coil</keyword>
<keyword evidence="7" id="KW-0968">Cytoplasmic vesicle</keyword>
<feature type="compositionally biased region" description="Low complexity" evidence="9">
    <location>
        <begin position="526"/>
        <end position="537"/>
    </location>
</feature>
<feature type="compositionally biased region" description="Basic and acidic residues" evidence="9">
    <location>
        <begin position="472"/>
        <end position="488"/>
    </location>
</feature>
<comment type="subcellular location">
    <subcellularLocation>
        <location evidence="2">Cytoplasmic vesicle membrane</location>
        <topology evidence="2">Peripheral membrane protein</topology>
        <orientation evidence="2">Cytoplasmic side</orientation>
    </subcellularLocation>
    <subcellularLocation>
        <location evidence="3">Membrane</location>
        <location evidence="3">Coated pit</location>
        <topology evidence="3">Peripheral membrane protein</topology>
        <orientation evidence="3">Cytoplasmic side</orientation>
    </subcellularLocation>
</comment>
<proteinExistence type="inferred from homology"/>
<evidence type="ECO:0000256" key="4">
    <source>
        <dbReference type="ARBA" id="ARBA00005263"/>
    </source>
</evidence>
<keyword evidence="5" id="KW-0472">Membrane</keyword>
<dbReference type="Pfam" id="PF01086">
    <property type="entry name" value="Clathrin_lg_ch"/>
    <property type="match status" value="1"/>
</dbReference>
<dbReference type="Proteomes" id="UP000824890">
    <property type="component" value="Unassembled WGS sequence"/>
</dbReference>
<comment type="caution">
    <text evidence="10">The sequence shown here is derived from an EMBL/GenBank/DDBJ whole genome shotgun (WGS) entry which is preliminary data.</text>
</comment>
<evidence type="ECO:0008006" key="12">
    <source>
        <dbReference type="Google" id="ProtNLM"/>
    </source>
</evidence>
<accession>A0ABQ7ZQD4</accession>
<feature type="region of interest" description="Disordered" evidence="9">
    <location>
        <begin position="47"/>
        <end position="84"/>
    </location>
</feature>
<organism evidence="10 11">
    <name type="scientific">Brassica napus</name>
    <name type="common">Rape</name>
    <dbReference type="NCBI Taxonomy" id="3708"/>
    <lineage>
        <taxon>Eukaryota</taxon>
        <taxon>Viridiplantae</taxon>
        <taxon>Streptophyta</taxon>
        <taxon>Embryophyta</taxon>
        <taxon>Tracheophyta</taxon>
        <taxon>Spermatophyta</taxon>
        <taxon>Magnoliopsida</taxon>
        <taxon>eudicotyledons</taxon>
        <taxon>Gunneridae</taxon>
        <taxon>Pentapetalae</taxon>
        <taxon>rosids</taxon>
        <taxon>malvids</taxon>
        <taxon>Brassicales</taxon>
        <taxon>Brassicaceae</taxon>
        <taxon>Brassiceae</taxon>
        <taxon>Brassica</taxon>
    </lineage>
</organism>
<evidence type="ECO:0000313" key="11">
    <source>
        <dbReference type="Proteomes" id="UP000824890"/>
    </source>
</evidence>
<gene>
    <name evidence="10" type="ORF">HID58_058561</name>
</gene>
<keyword evidence="6" id="KW-0168">Coated pit</keyword>
<sequence length="552" mass="61935">MDAAAAAWGSNAKKNPGADAAAWGSKDEMNKEETALVALGQWGIPTKKYPSASSSQGGWSNGGGGGADGKRNRPPRTPGSENNFARITGHRVDMFTSEEQELLSDVEPVMRRLRNIMHHSGYTDGEPISDDDKTYVLEQIFNFHPEKESKLGSGLDFITLSVSSKSLLRSDVKEKNSWWNNVCRLISTQRSRCFFVVSTDGVKQDLSYRKCINNYLVEKYPNLAEEFIAKYYKKRDNANRVRNSKTTTNHLETPPLVKKSRLVMEVKTLRHKLLVMEVEILRHRLNLLVTEVKTPRHSLRLRLNLLVGKMSVFDDSFVILGDDASESAPVSAYDGSVHVDDSTDDVFAAPSSDYGNEDGVFGSSGGHDGPILPPPSEMESDEGTALREWRRQNAIQLEEKEKREKELRNQIIEEANQFKEEFRKKRELACENNKAANREKEKLYVETQEKLYAEASKNYWKAIAELVPKEVPTIEKRRGKKKEDDPKKPTISVIQGPKPGKPTDLSRMRQILLKLKQNPPTHLKLAPQPSSEAAAPPKNVPETKPTEPVAAA</sequence>
<reference evidence="10 11" key="1">
    <citation type="submission" date="2021-05" db="EMBL/GenBank/DDBJ databases">
        <title>Genome Assembly of Synthetic Allotetraploid Brassica napus Reveals Homoeologous Exchanges between Subgenomes.</title>
        <authorList>
            <person name="Davis J.T."/>
        </authorList>
    </citation>
    <scope>NUCLEOTIDE SEQUENCE [LARGE SCALE GENOMIC DNA]</scope>
    <source>
        <strain evidence="11">cv. Da-Ae</strain>
        <tissue evidence="10">Seedling</tissue>
    </source>
</reference>
<evidence type="ECO:0000313" key="10">
    <source>
        <dbReference type="EMBL" id="KAH0882465.1"/>
    </source>
</evidence>
<name>A0ABQ7ZQD4_BRANA</name>
<keyword evidence="11" id="KW-1185">Reference proteome</keyword>
<dbReference type="PANTHER" id="PTHR10639">
    <property type="entry name" value="CLATHRIN LIGHT CHAIN"/>
    <property type="match status" value="1"/>
</dbReference>
<dbReference type="Pfam" id="PF11523">
    <property type="entry name" value="DUF3223"/>
    <property type="match status" value="2"/>
</dbReference>
<evidence type="ECO:0000256" key="2">
    <source>
        <dbReference type="ARBA" id="ARBA00004180"/>
    </source>
</evidence>
<feature type="region of interest" description="Disordered" evidence="9">
    <location>
        <begin position="357"/>
        <end position="383"/>
    </location>
</feature>